<dbReference type="OrthoDB" id="1911818at2759"/>
<name>A0A8X7WBD2_BRACI</name>
<dbReference type="AlphaFoldDB" id="A0A8X7WBD2"/>
<evidence type="ECO:0000313" key="2">
    <source>
        <dbReference type="Proteomes" id="UP000886595"/>
    </source>
</evidence>
<dbReference type="EMBL" id="JAAMPC010000002">
    <property type="protein sequence ID" value="KAG2326030.1"/>
    <property type="molecule type" value="Genomic_DNA"/>
</dbReference>
<reference evidence="1 2" key="1">
    <citation type="submission" date="2020-02" db="EMBL/GenBank/DDBJ databases">
        <authorList>
            <person name="Ma Q."/>
            <person name="Huang Y."/>
            <person name="Song X."/>
            <person name="Pei D."/>
        </authorList>
    </citation>
    <scope>NUCLEOTIDE SEQUENCE [LARGE SCALE GENOMIC DNA]</scope>
    <source>
        <strain evidence="1">Sxm20200214</strain>
        <tissue evidence="1">Leaf</tissue>
    </source>
</reference>
<comment type="caution">
    <text evidence="1">The sequence shown here is derived from an EMBL/GenBank/DDBJ whole genome shotgun (WGS) entry which is preliminary data.</text>
</comment>
<proteinExistence type="predicted"/>
<dbReference type="Proteomes" id="UP000886595">
    <property type="component" value="Unassembled WGS sequence"/>
</dbReference>
<organism evidence="1 2">
    <name type="scientific">Brassica carinata</name>
    <name type="common">Ethiopian mustard</name>
    <name type="synonym">Abyssinian cabbage</name>
    <dbReference type="NCBI Taxonomy" id="52824"/>
    <lineage>
        <taxon>Eukaryota</taxon>
        <taxon>Viridiplantae</taxon>
        <taxon>Streptophyta</taxon>
        <taxon>Embryophyta</taxon>
        <taxon>Tracheophyta</taxon>
        <taxon>Spermatophyta</taxon>
        <taxon>Magnoliopsida</taxon>
        <taxon>eudicotyledons</taxon>
        <taxon>Gunneridae</taxon>
        <taxon>Pentapetalae</taxon>
        <taxon>rosids</taxon>
        <taxon>malvids</taxon>
        <taxon>Brassicales</taxon>
        <taxon>Brassicaceae</taxon>
        <taxon>Brassiceae</taxon>
        <taxon>Brassica</taxon>
    </lineage>
</organism>
<protein>
    <submittedName>
        <fullName evidence="1">Uncharacterized protein</fullName>
    </submittedName>
</protein>
<gene>
    <name evidence="1" type="ORF">Bca52824_008758</name>
</gene>
<accession>A0A8X7WBD2</accession>
<sequence length="104" mass="11793">MFWKSSKLIYRSKTIAVLPEEGNTDSQCTSQFTIVSFVKALHPCKSQMLIDDAQLNSQKTQNRINVLLGGTDSYQSCLVGHPMKKLLQYMQKVLQRQASLRTVV</sequence>
<evidence type="ECO:0000313" key="1">
    <source>
        <dbReference type="EMBL" id="KAG2326030.1"/>
    </source>
</evidence>
<keyword evidence="2" id="KW-1185">Reference proteome</keyword>